<evidence type="ECO:0000313" key="7">
    <source>
        <dbReference type="Proteomes" id="UP000198515"/>
    </source>
</evidence>
<evidence type="ECO:0000313" key="6">
    <source>
        <dbReference type="EMBL" id="SCC03144.1"/>
    </source>
</evidence>
<organism evidence="6 7">
    <name type="scientific">Kosakonia oryziphila</name>
    <dbReference type="NCBI Taxonomy" id="1005667"/>
    <lineage>
        <taxon>Bacteria</taxon>
        <taxon>Pseudomonadati</taxon>
        <taxon>Pseudomonadota</taxon>
        <taxon>Gammaproteobacteria</taxon>
        <taxon>Enterobacterales</taxon>
        <taxon>Enterobacteriaceae</taxon>
        <taxon>Kosakonia</taxon>
    </lineage>
</organism>
<dbReference type="PROSITE" id="PS50931">
    <property type="entry name" value="HTH_LYSR"/>
    <property type="match status" value="1"/>
</dbReference>
<sequence>MDSFTSLTSFVRTAETLSFVQAARSLGISASAVGKNVARLENKLGVRLFNRSTRNVSLTAEGTVLLSRCQHILEQLREAEAELTTTVEQPAGKLRVSLPVIGYRLLLPLLPSFTRRYPDIELELDFSDRLVNIVDEGFDVAIRSGKIADSRLTSKTLGKFSFVLCASPAYLREHGEPASPDDLKNHKCVLFRFPSTGLIQPWELKGLRITGDYKPASVLTANNIEAVIRISTSGLGISYVPDFAVREALSQGDLQEVLAGCCITQGTFSALWPASRYLSPRIRCFIDFMAANWIG</sequence>
<keyword evidence="2" id="KW-0805">Transcription regulation</keyword>
<dbReference type="Pfam" id="PF00126">
    <property type="entry name" value="HTH_1"/>
    <property type="match status" value="1"/>
</dbReference>
<dbReference type="RefSeq" id="WP_090134143.1">
    <property type="nucleotide sequence ID" value="NZ_FMBC01000007.1"/>
</dbReference>
<accession>A0A1C4B8M8</accession>
<dbReference type="InterPro" id="IPR036388">
    <property type="entry name" value="WH-like_DNA-bd_sf"/>
</dbReference>
<dbReference type="InterPro" id="IPR036390">
    <property type="entry name" value="WH_DNA-bd_sf"/>
</dbReference>
<dbReference type="AlphaFoldDB" id="A0A1C4B8M8"/>
<evidence type="ECO:0000259" key="5">
    <source>
        <dbReference type="PROSITE" id="PS50931"/>
    </source>
</evidence>
<keyword evidence="3 6" id="KW-0238">DNA-binding</keyword>
<dbReference type="FunFam" id="1.10.10.10:FF:000001">
    <property type="entry name" value="LysR family transcriptional regulator"/>
    <property type="match status" value="1"/>
</dbReference>
<dbReference type="Gene3D" id="3.40.190.290">
    <property type="match status" value="1"/>
</dbReference>
<evidence type="ECO:0000256" key="1">
    <source>
        <dbReference type="ARBA" id="ARBA00009437"/>
    </source>
</evidence>
<dbReference type="OrthoDB" id="9110639at2"/>
<dbReference type="EMBL" id="FMBC01000007">
    <property type="protein sequence ID" value="SCC03144.1"/>
    <property type="molecule type" value="Genomic_DNA"/>
</dbReference>
<name>A0A1C4B8M8_9ENTR</name>
<feature type="domain" description="HTH lysR-type" evidence="5">
    <location>
        <begin position="1"/>
        <end position="59"/>
    </location>
</feature>
<dbReference type="PRINTS" id="PR00039">
    <property type="entry name" value="HTHLYSR"/>
</dbReference>
<dbReference type="Pfam" id="PF03466">
    <property type="entry name" value="LysR_substrate"/>
    <property type="match status" value="1"/>
</dbReference>
<gene>
    <name evidence="6" type="ORF">GA0061070_100727</name>
</gene>
<protein>
    <submittedName>
        <fullName evidence="6">DNA-binding transcriptional regulator, LysR family</fullName>
    </submittedName>
</protein>
<dbReference type="GO" id="GO:0006351">
    <property type="term" value="P:DNA-templated transcription"/>
    <property type="evidence" value="ECO:0007669"/>
    <property type="project" value="TreeGrafter"/>
</dbReference>
<keyword evidence="4" id="KW-0804">Transcription</keyword>
<keyword evidence="7" id="KW-1185">Reference proteome</keyword>
<dbReference type="PANTHER" id="PTHR30537">
    <property type="entry name" value="HTH-TYPE TRANSCRIPTIONAL REGULATOR"/>
    <property type="match status" value="1"/>
</dbReference>
<dbReference type="GO" id="GO:0003700">
    <property type="term" value="F:DNA-binding transcription factor activity"/>
    <property type="evidence" value="ECO:0007669"/>
    <property type="project" value="InterPro"/>
</dbReference>
<dbReference type="InterPro" id="IPR058163">
    <property type="entry name" value="LysR-type_TF_proteobact-type"/>
</dbReference>
<dbReference type="PANTHER" id="PTHR30537:SF72">
    <property type="entry name" value="LYSR FAMILY TRANSCRIPTIONAL REGULATOR"/>
    <property type="match status" value="1"/>
</dbReference>
<dbReference type="Proteomes" id="UP000198515">
    <property type="component" value="Unassembled WGS sequence"/>
</dbReference>
<comment type="similarity">
    <text evidence="1">Belongs to the LysR transcriptional regulatory family.</text>
</comment>
<evidence type="ECO:0000256" key="3">
    <source>
        <dbReference type="ARBA" id="ARBA00023125"/>
    </source>
</evidence>
<dbReference type="CDD" id="cd08476">
    <property type="entry name" value="PBP2_CrgA_like_7"/>
    <property type="match status" value="1"/>
</dbReference>
<proteinExistence type="inferred from homology"/>
<reference evidence="7" key="1">
    <citation type="submission" date="2016-08" db="EMBL/GenBank/DDBJ databases">
        <authorList>
            <person name="Varghese N."/>
            <person name="Submissions Spin"/>
        </authorList>
    </citation>
    <scope>NUCLEOTIDE SEQUENCE [LARGE SCALE GENOMIC DNA]</scope>
    <source>
        <strain evidence="7">REICA_142</strain>
    </source>
</reference>
<evidence type="ECO:0000256" key="4">
    <source>
        <dbReference type="ARBA" id="ARBA00023163"/>
    </source>
</evidence>
<evidence type="ECO:0000256" key="2">
    <source>
        <dbReference type="ARBA" id="ARBA00023015"/>
    </source>
</evidence>
<dbReference type="SUPFAM" id="SSF53850">
    <property type="entry name" value="Periplasmic binding protein-like II"/>
    <property type="match status" value="1"/>
</dbReference>
<dbReference type="SUPFAM" id="SSF46785">
    <property type="entry name" value="Winged helix' DNA-binding domain"/>
    <property type="match status" value="1"/>
</dbReference>
<dbReference type="GO" id="GO:0043565">
    <property type="term" value="F:sequence-specific DNA binding"/>
    <property type="evidence" value="ECO:0007669"/>
    <property type="project" value="TreeGrafter"/>
</dbReference>
<dbReference type="InterPro" id="IPR005119">
    <property type="entry name" value="LysR_subst-bd"/>
</dbReference>
<dbReference type="InterPro" id="IPR000847">
    <property type="entry name" value="LysR_HTH_N"/>
</dbReference>
<dbReference type="Gene3D" id="1.10.10.10">
    <property type="entry name" value="Winged helix-like DNA-binding domain superfamily/Winged helix DNA-binding domain"/>
    <property type="match status" value="1"/>
</dbReference>